<protein>
    <submittedName>
        <fullName evidence="2">Uncharacterized protein</fullName>
    </submittedName>
</protein>
<reference evidence="3" key="1">
    <citation type="journal article" date="2019" name="Int. J. Syst. Evol. Microbiol.">
        <title>The Global Catalogue of Microorganisms (GCM) 10K type strain sequencing project: providing services to taxonomists for standard genome sequencing and annotation.</title>
        <authorList>
            <consortium name="The Broad Institute Genomics Platform"/>
            <consortium name="The Broad Institute Genome Sequencing Center for Infectious Disease"/>
            <person name="Wu L."/>
            <person name="Ma J."/>
        </authorList>
    </citation>
    <scope>NUCLEOTIDE SEQUENCE [LARGE SCALE GENOMIC DNA]</scope>
    <source>
        <strain evidence="3">CGMCC 4.1622</strain>
    </source>
</reference>
<dbReference type="EMBL" id="JBHSOC010000006">
    <property type="protein sequence ID" value="MFC5640803.1"/>
    <property type="molecule type" value="Genomic_DNA"/>
</dbReference>
<name>A0ABW0V5Q4_9ACTN</name>
<evidence type="ECO:0000313" key="3">
    <source>
        <dbReference type="Proteomes" id="UP001596066"/>
    </source>
</evidence>
<feature type="region of interest" description="Disordered" evidence="1">
    <location>
        <begin position="59"/>
        <end position="94"/>
    </location>
</feature>
<dbReference type="RefSeq" id="WP_346141803.1">
    <property type="nucleotide sequence ID" value="NZ_BAAAUA010000006.1"/>
</dbReference>
<evidence type="ECO:0000256" key="1">
    <source>
        <dbReference type="SAM" id="MobiDB-lite"/>
    </source>
</evidence>
<evidence type="ECO:0000313" key="2">
    <source>
        <dbReference type="EMBL" id="MFC5640803.1"/>
    </source>
</evidence>
<comment type="caution">
    <text evidence="2">The sequence shown here is derived from an EMBL/GenBank/DDBJ whole genome shotgun (WGS) entry which is preliminary data.</text>
</comment>
<feature type="region of interest" description="Disordered" evidence="1">
    <location>
        <begin position="1"/>
        <end position="29"/>
    </location>
</feature>
<accession>A0ABW0V5Q4</accession>
<dbReference type="Proteomes" id="UP001596066">
    <property type="component" value="Unassembled WGS sequence"/>
</dbReference>
<keyword evidence="3" id="KW-1185">Reference proteome</keyword>
<gene>
    <name evidence="2" type="ORF">ACFPZF_05465</name>
</gene>
<proteinExistence type="predicted"/>
<sequence length="94" mass="9420">MTTYLTPPLPPTAVPPRRGVPLFPPIRGGGGWHRLRQAVRRRPGVLATGLLAAATALTAGPLRPGAPPPVAPVAPPSPHGGCTAPSTGPAGIHP</sequence>
<organism evidence="2 3">
    <name type="scientific">Kitasatospora cinereorecta</name>
    <dbReference type="NCBI Taxonomy" id="285560"/>
    <lineage>
        <taxon>Bacteria</taxon>
        <taxon>Bacillati</taxon>
        <taxon>Actinomycetota</taxon>
        <taxon>Actinomycetes</taxon>
        <taxon>Kitasatosporales</taxon>
        <taxon>Streptomycetaceae</taxon>
        <taxon>Kitasatospora</taxon>
    </lineage>
</organism>
<feature type="compositionally biased region" description="Pro residues" evidence="1">
    <location>
        <begin position="64"/>
        <end position="78"/>
    </location>
</feature>